<evidence type="ECO:0000313" key="4">
    <source>
        <dbReference type="EMBL" id="OOQ54567.1"/>
    </source>
</evidence>
<evidence type="ECO:0000256" key="2">
    <source>
        <dbReference type="ARBA" id="ARBA00022840"/>
    </source>
</evidence>
<dbReference type="SUPFAM" id="SSF46894">
    <property type="entry name" value="C-terminal effector domain of the bipartite response regulators"/>
    <property type="match status" value="1"/>
</dbReference>
<keyword evidence="2" id="KW-0067">ATP-binding</keyword>
<keyword evidence="5" id="KW-1185">Reference proteome</keyword>
<dbReference type="InterPro" id="IPR016032">
    <property type="entry name" value="Sig_transdc_resp-reg_C-effctor"/>
</dbReference>
<dbReference type="EMBL" id="LHQL01000001">
    <property type="protein sequence ID" value="OOQ54567.1"/>
    <property type="molecule type" value="Genomic_DNA"/>
</dbReference>
<organism evidence="4 5">
    <name type="scientific">Streptomyces antibioticus</name>
    <dbReference type="NCBI Taxonomy" id="1890"/>
    <lineage>
        <taxon>Bacteria</taxon>
        <taxon>Bacillati</taxon>
        <taxon>Actinomycetota</taxon>
        <taxon>Actinomycetes</taxon>
        <taxon>Kitasatosporales</taxon>
        <taxon>Streptomycetaceae</taxon>
        <taxon>Streptomyces</taxon>
    </lineage>
</organism>
<protein>
    <submittedName>
        <fullName evidence="4">LuxR family transcriptional regulator</fullName>
    </submittedName>
</protein>
<dbReference type="Pfam" id="PF00196">
    <property type="entry name" value="GerE"/>
    <property type="match status" value="1"/>
</dbReference>
<dbReference type="InterPro" id="IPR041664">
    <property type="entry name" value="AAA_16"/>
</dbReference>
<dbReference type="SMART" id="SM00421">
    <property type="entry name" value="HTH_LUXR"/>
    <property type="match status" value="1"/>
</dbReference>
<feature type="domain" description="HTH luxR-type" evidence="3">
    <location>
        <begin position="855"/>
        <end position="919"/>
    </location>
</feature>
<gene>
    <name evidence="4" type="ORF">AFM16_00310</name>
</gene>
<reference evidence="4 5" key="1">
    <citation type="submission" date="2015-07" db="EMBL/GenBank/DDBJ databases">
        <title>Draft Genome Sequence of Streptomyces antibioticus, IMRU 3720 reveals insights in the evolution of actinomycin biosynthetic gene clusters in Streptomyces.</title>
        <authorList>
            <person name="Crnovcic I."/>
            <person name="Ruckert C."/>
            <person name="Kalinowksi J."/>
            <person name="Keller U."/>
        </authorList>
    </citation>
    <scope>NUCLEOTIDE SEQUENCE [LARGE SCALE GENOMIC DNA]</scope>
    <source>
        <strain evidence="4 5">DSM 41481</strain>
    </source>
</reference>
<dbReference type="SUPFAM" id="SSF52540">
    <property type="entry name" value="P-loop containing nucleoside triphosphate hydrolases"/>
    <property type="match status" value="1"/>
</dbReference>
<accession>A0ABX3LRE8</accession>
<evidence type="ECO:0000259" key="3">
    <source>
        <dbReference type="PROSITE" id="PS50043"/>
    </source>
</evidence>
<dbReference type="InterPro" id="IPR036388">
    <property type="entry name" value="WH-like_DNA-bd_sf"/>
</dbReference>
<dbReference type="PANTHER" id="PTHR16305:SF35">
    <property type="entry name" value="TRANSCRIPTIONAL ACTIVATOR DOMAIN"/>
    <property type="match status" value="1"/>
</dbReference>
<dbReference type="PRINTS" id="PR00038">
    <property type="entry name" value="HTHLUXR"/>
</dbReference>
<dbReference type="PROSITE" id="PS50043">
    <property type="entry name" value="HTH_LUXR_2"/>
    <property type="match status" value="1"/>
</dbReference>
<dbReference type="Gene3D" id="1.10.10.10">
    <property type="entry name" value="Winged helix-like DNA-binding domain superfamily/Winged helix DNA-binding domain"/>
    <property type="match status" value="1"/>
</dbReference>
<name>A0ABX3LRE8_STRAT</name>
<evidence type="ECO:0000256" key="1">
    <source>
        <dbReference type="ARBA" id="ARBA00022741"/>
    </source>
</evidence>
<comment type="caution">
    <text evidence="4">The sequence shown here is derived from an EMBL/GenBank/DDBJ whole genome shotgun (WGS) entry which is preliminary data.</text>
</comment>
<keyword evidence="1" id="KW-0547">Nucleotide-binding</keyword>
<sequence length="925" mass="98562">MLAVNEDNRILLRGRRSECEVLDRLVSRVEAGRSATLVLRGEAGIGKSALLDYLAERVAGRGVARAAGAESEMELPFAGLHQLCAPFLGSLESLPAPQAQALATAFGVSSGAPPDRFLVGLAALSLLTERAAEGPLFCLVDDAQWLDRVSAQTLVFVARRMLAEPLALVFGVRSGQGPGGFAGLPELMINGLPDNDARTLLDSALRGPVDERVRERILAEARGNPLGLLELPFGPAPTDLDDESGLPDPGPVTRRIERMYAKQIQSLPSATRRLLLAAAAEPTGDVKLLGRALEQLGVSAEAAAPAVAEKMIDLKVMARFRHPLLRSVVYRSAGLAERREVHRVLAAVTDSATDPDRRAWHLARATMSPDEAIAGELENSAERAQARGGAAASAAFLARAAVLTPDPRRKAERAVAAARAKLRAGAPAAARELLAIAQRGPLDEFGLARVELFQAHIAFASSRGRDAGPLLLGAARRLVPFDAALARETFLDAISAAMFAGRLSVGVDARTVANVVHETRPAAAQPPRNADLLLDALALRFAEGYGAAAAASEKAVSSLRRETDPEEVLRWSWLASALAAEMWDDEGWTALAERHVKTARAVGALGELPLALNSLVVVQTCTGELDTAALLVAEIPIVQDAAGGSLVAYGALTLSAWRGTEGKAAALIQSSMDDAVTRGEGIGVAIAQRARAVLYNGLGKYERAFDAAVRASAHEHDLVAASWGLIELIEAGVRSGHHAEAAGALLRLTRTTEAAGTDWALGVQARSQALLSEGDVADHLYREAIERLERTRMRMEAARAHLLYGEWLRRENRRRAARDHLQAAHGLFTRFGAGAFLGRTSRELAATGETVARRTRATPRRLTAQETQIARLAGDGLTNSEIGAELFLSPHTVEWHLRKVFTKLDISSRRQLRGALTGDTPADPD</sequence>
<dbReference type="PANTHER" id="PTHR16305">
    <property type="entry name" value="TESTICULAR SOLUBLE ADENYLYL CYCLASE"/>
    <property type="match status" value="1"/>
</dbReference>
<evidence type="ECO:0000313" key="5">
    <source>
        <dbReference type="Proteomes" id="UP000190306"/>
    </source>
</evidence>
<dbReference type="InterPro" id="IPR027417">
    <property type="entry name" value="P-loop_NTPase"/>
</dbReference>
<dbReference type="InterPro" id="IPR000792">
    <property type="entry name" value="Tscrpt_reg_LuxR_C"/>
</dbReference>
<dbReference type="Pfam" id="PF13191">
    <property type="entry name" value="AAA_16"/>
    <property type="match status" value="1"/>
</dbReference>
<dbReference type="Proteomes" id="UP000190306">
    <property type="component" value="Chromosome"/>
</dbReference>
<proteinExistence type="predicted"/>
<dbReference type="CDD" id="cd06170">
    <property type="entry name" value="LuxR_C_like"/>
    <property type="match status" value="1"/>
</dbReference>